<dbReference type="PATRIC" id="fig|909613.9.peg.4117"/>
<proteinExistence type="predicted"/>
<feature type="domain" description="HTH lacI-type" evidence="4">
    <location>
        <begin position="12"/>
        <end position="66"/>
    </location>
</feature>
<dbReference type="Gene3D" id="3.40.50.2300">
    <property type="match status" value="2"/>
</dbReference>
<dbReference type="PROSITE" id="PS00356">
    <property type="entry name" value="HTH_LACI_1"/>
    <property type="match status" value="1"/>
</dbReference>
<gene>
    <name evidence="5" type="ORF">UO65_4116</name>
</gene>
<evidence type="ECO:0000256" key="1">
    <source>
        <dbReference type="ARBA" id="ARBA00023015"/>
    </source>
</evidence>
<dbReference type="RefSeq" id="WP_233427766.1">
    <property type="nucleotide sequence ID" value="NZ_AYXG01000151.1"/>
</dbReference>
<dbReference type="InterPro" id="IPR028082">
    <property type="entry name" value="Peripla_BP_I"/>
</dbReference>
<dbReference type="InterPro" id="IPR000843">
    <property type="entry name" value="HTH_LacI"/>
</dbReference>
<dbReference type="EMBL" id="AYXG01000151">
    <property type="protein sequence ID" value="EWC60585.1"/>
    <property type="molecule type" value="Genomic_DNA"/>
</dbReference>
<dbReference type="Proteomes" id="UP000019277">
    <property type="component" value="Unassembled WGS sequence"/>
</dbReference>
<dbReference type="InterPro" id="IPR046335">
    <property type="entry name" value="LacI/GalR-like_sensor"/>
</dbReference>
<name>W7IIN2_9PSEU</name>
<evidence type="ECO:0000259" key="4">
    <source>
        <dbReference type="PROSITE" id="PS50932"/>
    </source>
</evidence>
<keyword evidence="1" id="KW-0805">Transcription regulation</keyword>
<dbReference type="PROSITE" id="PS50932">
    <property type="entry name" value="HTH_LACI_2"/>
    <property type="match status" value="1"/>
</dbReference>
<dbReference type="STRING" id="909613.UO65_4116"/>
<accession>A0A8E3BJP9</accession>
<evidence type="ECO:0000256" key="3">
    <source>
        <dbReference type="ARBA" id="ARBA00023163"/>
    </source>
</evidence>
<keyword evidence="6" id="KW-1185">Reference proteome</keyword>
<dbReference type="GO" id="GO:0003700">
    <property type="term" value="F:DNA-binding transcription factor activity"/>
    <property type="evidence" value="ECO:0007669"/>
    <property type="project" value="TreeGrafter"/>
</dbReference>
<dbReference type="Pfam" id="PF13377">
    <property type="entry name" value="Peripla_BP_3"/>
    <property type="match status" value="1"/>
</dbReference>
<keyword evidence="3" id="KW-0804">Transcription</keyword>
<dbReference type="SMART" id="SM00354">
    <property type="entry name" value="HTH_LACI"/>
    <property type="match status" value="1"/>
</dbReference>
<organism evidence="5 6">
    <name type="scientific">Actinokineospora spheciospongiae</name>
    <dbReference type="NCBI Taxonomy" id="909613"/>
    <lineage>
        <taxon>Bacteria</taxon>
        <taxon>Bacillati</taxon>
        <taxon>Actinomycetota</taxon>
        <taxon>Actinomycetes</taxon>
        <taxon>Pseudonocardiales</taxon>
        <taxon>Pseudonocardiaceae</taxon>
        <taxon>Actinokineospora</taxon>
    </lineage>
</organism>
<dbReference type="InterPro" id="IPR010982">
    <property type="entry name" value="Lambda_DNA-bd_dom_sf"/>
</dbReference>
<dbReference type="SUPFAM" id="SSF47413">
    <property type="entry name" value="lambda repressor-like DNA-binding domains"/>
    <property type="match status" value="1"/>
</dbReference>
<comment type="caution">
    <text evidence="5">The sequence shown here is derived from an EMBL/GenBank/DDBJ whole genome shotgun (WGS) entry which is preliminary data.</text>
</comment>
<evidence type="ECO:0000313" key="6">
    <source>
        <dbReference type="Proteomes" id="UP000019277"/>
    </source>
</evidence>
<sequence>MSGLDAGERDAATLEEVARIAGVSRSTVSRVVNNAPGVSPRARAAVVEAIAATRYVPNQVARNLATRRTNTVALVVSEDGERVFGDPFFAGVLRGVSATLADADRQLVLMMSHGGDHERLEQYLAAGHVDGAVVVSLHGMDPMPQRLADSGVAVVLLGRPLAATTVAHVDADNLGGALAATRHLAATGRTRIGTIAGPQDMGAGIDRLLGWRRAMGELGHRTDAVAHADFTVEAGAAAMATLLAGHPDLDAVFAAADLLAVGALRHLTAEGIRVPDDIALVGFDDSVLATTTTPRLTTVRQPVEELGRTTAWRLLAQLSGEENLPLSMLLPTELVVRESS</sequence>
<evidence type="ECO:0000256" key="2">
    <source>
        <dbReference type="ARBA" id="ARBA00023125"/>
    </source>
</evidence>
<accession>W7IIN2</accession>
<dbReference type="PANTHER" id="PTHR30146">
    <property type="entry name" value="LACI-RELATED TRANSCRIPTIONAL REPRESSOR"/>
    <property type="match status" value="1"/>
</dbReference>
<dbReference type="Gene3D" id="1.10.260.40">
    <property type="entry name" value="lambda repressor-like DNA-binding domains"/>
    <property type="match status" value="1"/>
</dbReference>
<protein>
    <submittedName>
        <fullName evidence="5">HTH-type transcriptional regulator celR</fullName>
    </submittedName>
</protein>
<dbReference type="SUPFAM" id="SSF53822">
    <property type="entry name" value="Periplasmic binding protein-like I"/>
    <property type="match status" value="1"/>
</dbReference>
<dbReference type="eggNOG" id="COG1609">
    <property type="taxonomic scope" value="Bacteria"/>
</dbReference>
<reference evidence="5 6" key="1">
    <citation type="journal article" date="2014" name="Genome Announc.">
        <title>Draft Genome Sequence of the Antitrypanosomally Active Sponge-Associated Bacterium Actinokineospora sp. Strain EG49.</title>
        <authorList>
            <person name="Harjes J."/>
            <person name="Ryu T."/>
            <person name="Abdelmohsen U.R."/>
            <person name="Moitinho-Silva L."/>
            <person name="Horn H."/>
            <person name="Ravasi T."/>
            <person name="Hentschel U."/>
        </authorList>
    </citation>
    <scope>NUCLEOTIDE SEQUENCE [LARGE SCALE GENOMIC DNA]</scope>
    <source>
        <strain evidence="5 6">EG49</strain>
    </source>
</reference>
<dbReference type="AlphaFoldDB" id="W7IIN2"/>
<dbReference type="Pfam" id="PF00356">
    <property type="entry name" value="LacI"/>
    <property type="match status" value="1"/>
</dbReference>
<dbReference type="PRINTS" id="PR00036">
    <property type="entry name" value="HTHLACI"/>
</dbReference>
<dbReference type="CDD" id="cd01392">
    <property type="entry name" value="HTH_LacI"/>
    <property type="match status" value="1"/>
</dbReference>
<evidence type="ECO:0000313" key="5">
    <source>
        <dbReference type="EMBL" id="EWC60585.1"/>
    </source>
</evidence>
<dbReference type="CDD" id="cd06267">
    <property type="entry name" value="PBP1_LacI_sugar_binding-like"/>
    <property type="match status" value="1"/>
</dbReference>
<keyword evidence="2" id="KW-0238">DNA-binding</keyword>
<dbReference type="GO" id="GO:0000976">
    <property type="term" value="F:transcription cis-regulatory region binding"/>
    <property type="evidence" value="ECO:0007669"/>
    <property type="project" value="TreeGrafter"/>
</dbReference>
<dbReference type="PANTHER" id="PTHR30146:SF109">
    <property type="entry name" value="HTH-TYPE TRANSCRIPTIONAL REGULATOR GALS"/>
    <property type="match status" value="1"/>
</dbReference>